<proteinExistence type="predicted"/>
<name>A0ABQ5HB23_9ASTR</name>
<protein>
    <submittedName>
        <fullName evidence="2">Uncharacterized protein</fullName>
    </submittedName>
</protein>
<dbReference type="Proteomes" id="UP001151760">
    <property type="component" value="Unassembled WGS sequence"/>
</dbReference>
<reference evidence="2" key="2">
    <citation type="submission" date="2022-01" db="EMBL/GenBank/DDBJ databases">
        <authorList>
            <person name="Yamashiro T."/>
            <person name="Shiraishi A."/>
            <person name="Satake H."/>
            <person name="Nakayama K."/>
        </authorList>
    </citation>
    <scope>NUCLEOTIDE SEQUENCE</scope>
</reference>
<dbReference type="EMBL" id="BQNB010019418">
    <property type="protein sequence ID" value="GJT85098.1"/>
    <property type="molecule type" value="Genomic_DNA"/>
</dbReference>
<feature type="region of interest" description="Disordered" evidence="1">
    <location>
        <begin position="1"/>
        <end position="23"/>
    </location>
</feature>
<accession>A0ABQ5HB23</accession>
<keyword evidence="3" id="KW-1185">Reference proteome</keyword>
<feature type="compositionally biased region" description="Basic and acidic residues" evidence="1">
    <location>
        <begin position="146"/>
        <end position="161"/>
    </location>
</feature>
<reference evidence="2" key="1">
    <citation type="journal article" date="2022" name="Int. J. Mol. Sci.">
        <title>Draft Genome of Tanacetum Coccineum: Genomic Comparison of Closely Related Tanacetum-Family Plants.</title>
        <authorList>
            <person name="Yamashiro T."/>
            <person name="Shiraishi A."/>
            <person name="Nakayama K."/>
            <person name="Satake H."/>
        </authorList>
    </citation>
    <scope>NUCLEOTIDE SEQUENCE</scope>
</reference>
<evidence type="ECO:0000313" key="3">
    <source>
        <dbReference type="Proteomes" id="UP001151760"/>
    </source>
</evidence>
<gene>
    <name evidence="2" type="ORF">Tco_1066815</name>
</gene>
<feature type="compositionally biased region" description="Basic and acidic residues" evidence="1">
    <location>
        <begin position="1"/>
        <end position="14"/>
    </location>
</feature>
<evidence type="ECO:0000256" key="1">
    <source>
        <dbReference type="SAM" id="MobiDB-lite"/>
    </source>
</evidence>
<evidence type="ECO:0000313" key="2">
    <source>
        <dbReference type="EMBL" id="GJT85098.1"/>
    </source>
</evidence>
<feature type="region of interest" description="Disordered" evidence="1">
    <location>
        <begin position="136"/>
        <end position="170"/>
    </location>
</feature>
<organism evidence="2 3">
    <name type="scientific">Tanacetum coccineum</name>
    <dbReference type="NCBI Taxonomy" id="301880"/>
    <lineage>
        <taxon>Eukaryota</taxon>
        <taxon>Viridiplantae</taxon>
        <taxon>Streptophyta</taxon>
        <taxon>Embryophyta</taxon>
        <taxon>Tracheophyta</taxon>
        <taxon>Spermatophyta</taxon>
        <taxon>Magnoliopsida</taxon>
        <taxon>eudicotyledons</taxon>
        <taxon>Gunneridae</taxon>
        <taxon>Pentapetalae</taxon>
        <taxon>asterids</taxon>
        <taxon>campanulids</taxon>
        <taxon>Asterales</taxon>
        <taxon>Asteraceae</taxon>
        <taxon>Asteroideae</taxon>
        <taxon>Anthemideae</taxon>
        <taxon>Anthemidinae</taxon>
        <taxon>Tanacetum</taxon>
    </lineage>
</organism>
<feature type="compositionally biased region" description="Acidic residues" evidence="1">
    <location>
        <begin position="136"/>
        <end position="145"/>
    </location>
</feature>
<sequence length="170" mass="19809">MAQPQRPDDVHQDELCPPNKKHTLHEDGSKYTLKFMLNRKELTLTLEDFRIIFYLPQATDHNHDCFVPDLKFSEMDSLQVSLVEQKSQEDNEARENVEKVKQHLMAEEIKKLDPRSDKESTEVEITIVVTPVIINEEEEETADDGYELRQREKGNQVEDIRNAPSPTDSF</sequence>
<comment type="caution">
    <text evidence="2">The sequence shown here is derived from an EMBL/GenBank/DDBJ whole genome shotgun (WGS) entry which is preliminary data.</text>
</comment>